<evidence type="ECO:0000259" key="7">
    <source>
        <dbReference type="SMART" id="SM00653"/>
    </source>
</evidence>
<keyword evidence="3" id="KW-0648">Protein biosynthesis</keyword>
<evidence type="ECO:0000256" key="2">
    <source>
        <dbReference type="ARBA" id="ARBA00022540"/>
    </source>
</evidence>
<dbReference type="InterPro" id="IPR002735">
    <property type="entry name" value="Transl_init_fac_IF2/IF5_dom"/>
</dbReference>
<accession>A0A814IZT3</accession>
<dbReference type="SUPFAM" id="SSF75689">
    <property type="entry name" value="Zinc-binding domain of translation initiation factor 2 beta"/>
    <property type="match status" value="1"/>
</dbReference>
<dbReference type="GO" id="GO:0005850">
    <property type="term" value="C:eukaryotic translation initiation factor 2 complex"/>
    <property type="evidence" value="ECO:0007669"/>
    <property type="project" value="TreeGrafter"/>
</dbReference>
<reference evidence="8" key="1">
    <citation type="submission" date="2021-02" db="EMBL/GenBank/DDBJ databases">
        <authorList>
            <person name="Nowell W R."/>
        </authorList>
    </citation>
    <scope>NUCLEOTIDE SEQUENCE</scope>
</reference>
<dbReference type="PANTHER" id="PTHR23001:SF3">
    <property type="entry name" value="EUKARYOTIC TRANSLATION INITIATION FACTOR 2 SUBUNIT 2"/>
    <property type="match status" value="1"/>
</dbReference>
<feature type="region of interest" description="Disordered" evidence="6">
    <location>
        <begin position="89"/>
        <end position="108"/>
    </location>
</feature>
<feature type="region of interest" description="Disordered" evidence="6">
    <location>
        <begin position="116"/>
        <end position="135"/>
    </location>
</feature>
<dbReference type="InterPro" id="IPR016189">
    <property type="entry name" value="Transl_init_fac_IF2/IF5_N"/>
</dbReference>
<gene>
    <name evidence="8" type="ORF">EDS130_LOCUS16432</name>
</gene>
<name>A0A814IZT3_ADIRI</name>
<comment type="similarity">
    <text evidence="1">Belongs to the eIF-2-beta/eIF-5 family.</text>
</comment>
<keyword evidence="2" id="KW-0396">Initiation factor</keyword>
<dbReference type="Pfam" id="PF01873">
    <property type="entry name" value="eIF-5_eIF-2B"/>
    <property type="match status" value="1"/>
</dbReference>
<dbReference type="Proteomes" id="UP000663852">
    <property type="component" value="Unassembled WGS sequence"/>
</dbReference>
<organism evidence="8 9">
    <name type="scientific">Adineta ricciae</name>
    <name type="common">Rotifer</name>
    <dbReference type="NCBI Taxonomy" id="249248"/>
    <lineage>
        <taxon>Eukaryota</taxon>
        <taxon>Metazoa</taxon>
        <taxon>Spiralia</taxon>
        <taxon>Gnathifera</taxon>
        <taxon>Rotifera</taxon>
        <taxon>Eurotatoria</taxon>
        <taxon>Bdelloidea</taxon>
        <taxon>Adinetida</taxon>
        <taxon>Adinetidae</taxon>
        <taxon>Adineta</taxon>
    </lineage>
</organism>
<evidence type="ECO:0000256" key="6">
    <source>
        <dbReference type="SAM" id="MobiDB-lite"/>
    </source>
</evidence>
<feature type="domain" description="Translation initiation factor IF2/IF5" evidence="7">
    <location>
        <begin position="211"/>
        <end position="322"/>
    </location>
</feature>
<dbReference type="GO" id="GO:0001731">
    <property type="term" value="P:formation of translation preinitiation complex"/>
    <property type="evidence" value="ECO:0007669"/>
    <property type="project" value="TreeGrafter"/>
</dbReference>
<dbReference type="EMBL" id="CAJNOJ010000071">
    <property type="protein sequence ID" value="CAF1031426.1"/>
    <property type="molecule type" value="Genomic_DNA"/>
</dbReference>
<dbReference type="Gene3D" id="3.30.30.170">
    <property type="match status" value="1"/>
</dbReference>
<evidence type="ECO:0000256" key="4">
    <source>
        <dbReference type="ARBA" id="ARBA00040874"/>
    </source>
</evidence>
<feature type="region of interest" description="Disordered" evidence="6">
    <location>
        <begin position="50"/>
        <end position="70"/>
    </location>
</feature>
<dbReference type="GO" id="GO:0003729">
    <property type="term" value="F:mRNA binding"/>
    <property type="evidence" value="ECO:0007669"/>
    <property type="project" value="TreeGrafter"/>
</dbReference>
<comment type="caution">
    <text evidence="8">The sequence shown here is derived from an EMBL/GenBank/DDBJ whole genome shotgun (WGS) entry which is preliminary data.</text>
</comment>
<evidence type="ECO:0000256" key="3">
    <source>
        <dbReference type="ARBA" id="ARBA00022917"/>
    </source>
</evidence>
<dbReference type="SUPFAM" id="SSF100966">
    <property type="entry name" value="Translation initiation factor 2 beta, aIF2beta, N-terminal domain"/>
    <property type="match status" value="1"/>
</dbReference>
<protein>
    <recommendedName>
        <fullName evidence="4">Eukaryotic translation initiation factor 2 subunit 2</fullName>
    </recommendedName>
    <alternativeName>
        <fullName evidence="5">Eukaryotic translation initiation factor 2 subunit beta</fullName>
    </alternativeName>
</protein>
<feature type="compositionally biased region" description="Low complexity" evidence="6">
    <location>
        <begin position="90"/>
        <end position="108"/>
    </location>
</feature>
<proteinExistence type="inferred from homology"/>
<dbReference type="AlphaFoldDB" id="A0A814IZT3"/>
<dbReference type="GO" id="GO:0031369">
    <property type="term" value="F:translation initiation factor binding"/>
    <property type="evidence" value="ECO:0007669"/>
    <property type="project" value="TreeGrafter"/>
</dbReference>
<evidence type="ECO:0000313" key="9">
    <source>
        <dbReference type="Proteomes" id="UP000663852"/>
    </source>
</evidence>
<dbReference type="InterPro" id="IPR016190">
    <property type="entry name" value="Transl_init_fac_IF2/IF5_Zn-bd"/>
</dbReference>
<evidence type="ECO:0000256" key="5">
    <source>
        <dbReference type="ARBA" id="ARBA00042452"/>
    </source>
</evidence>
<evidence type="ECO:0000313" key="8">
    <source>
        <dbReference type="EMBL" id="CAF1031426.1"/>
    </source>
</evidence>
<dbReference type="InterPro" id="IPR045196">
    <property type="entry name" value="IF2/IF5"/>
</dbReference>
<evidence type="ECO:0000256" key="1">
    <source>
        <dbReference type="ARBA" id="ARBA00010397"/>
    </source>
</evidence>
<dbReference type="OrthoDB" id="10255414at2759"/>
<dbReference type="SMART" id="SM00653">
    <property type="entry name" value="eIF2B_5"/>
    <property type="match status" value="1"/>
</dbReference>
<dbReference type="PANTHER" id="PTHR23001">
    <property type="entry name" value="EUKARYOTIC TRANSLATION INITIATION FACTOR"/>
    <property type="match status" value="1"/>
</dbReference>
<dbReference type="GO" id="GO:0003743">
    <property type="term" value="F:translation initiation factor activity"/>
    <property type="evidence" value="ECO:0007669"/>
    <property type="project" value="UniProtKB-KW"/>
</dbReference>
<sequence length="337" mass="38956">MRGEREREKETIYLQNLNLSMCTDIDYLPQMMMLTEKEFRLVDDYDRRNSWTPSVTSSSSSSTANTASTNPTSWIERKLFSHLKRFFRRSPPQSQSNSLTSSRRPSSLGEEILSLSANEQSKQTPEEEETNSTAVENPCHEHIDTTTCCCCSSSSPSSIPPESISKPVCEQKPTIADSSNALDLLYDYDRLLARCIERQEHDLTEMISRCQSPVTIPHADITVGQSRSILNNWKSYTRLFRALNRDPHLFQQYVNQYYGCQSSINQREQLTFNTRTTRTTFDNVLKKYLDEYVTCLACQKARTHLIKSTGLWRIECQLCGSQRSVKRLRWNRQNKHS</sequence>